<keyword evidence="3" id="KW-0378">Hydrolase</keyword>
<keyword evidence="9" id="KW-0347">Helicase</keyword>
<comment type="similarity">
    <text evidence="5">Belongs to the helicase family. DinG subfamily.</text>
</comment>
<dbReference type="GO" id="GO:0005524">
    <property type="term" value="F:ATP binding"/>
    <property type="evidence" value="ECO:0007669"/>
    <property type="project" value="UniProtKB-KW"/>
</dbReference>
<evidence type="ECO:0000256" key="6">
    <source>
        <dbReference type="ARBA" id="ARBA00044969"/>
    </source>
</evidence>
<dbReference type="EC" id="5.6.2.3" evidence="6"/>
<protein>
    <recommendedName>
        <fullName evidence="6">DNA 5'-3' helicase</fullName>
        <ecNumber evidence="6">5.6.2.3</ecNumber>
    </recommendedName>
</protein>
<evidence type="ECO:0000256" key="7">
    <source>
        <dbReference type="ARBA" id="ARBA00048954"/>
    </source>
</evidence>
<dbReference type="InterPro" id="IPR027417">
    <property type="entry name" value="P-loop_NTPase"/>
</dbReference>
<organism evidence="9 10">
    <name type="scientific">Ferrimonas sediminicola</name>
    <dbReference type="NCBI Taxonomy" id="2569538"/>
    <lineage>
        <taxon>Bacteria</taxon>
        <taxon>Pseudomonadati</taxon>
        <taxon>Pseudomonadota</taxon>
        <taxon>Gammaproteobacteria</taxon>
        <taxon>Alteromonadales</taxon>
        <taxon>Ferrimonadaceae</taxon>
        <taxon>Ferrimonas</taxon>
    </lineage>
</organism>
<accession>A0A4V5NY19</accession>
<evidence type="ECO:0000313" key="9">
    <source>
        <dbReference type="EMBL" id="TKB48503.1"/>
    </source>
</evidence>
<keyword evidence="10" id="KW-1185">Reference proteome</keyword>
<evidence type="ECO:0000259" key="8">
    <source>
        <dbReference type="PROSITE" id="PS51193"/>
    </source>
</evidence>
<dbReference type="PANTHER" id="PTHR11472">
    <property type="entry name" value="DNA REPAIR DEAD HELICASE RAD3/XP-D SUBFAMILY MEMBER"/>
    <property type="match status" value="1"/>
</dbReference>
<comment type="caution">
    <text evidence="9">The sequence shown here is derived from an EMBL/GenBank/DDBJ whole genome shotgun (WGS) entry which is preliminary data.</text>
</comment>
<evidence type="ECO:0000313" key="10">
    <source>
        <dbReference type="Proteomes" id="UP000305674"/>
    </source>
</evidence>
<dbReference type="InterPro" id="IPR014013">
    <property type="entry name" value="Helic_SF1/SF2_ATP-bd_DinG/Rad3"/>
</dbReference>
<dbReference type="GO" id="GO:0003676">
    <property type="term" value="F:nucleic acid binding"/>
    <property type="evidence" value="ECO:0007669"/>
    <property type="project" value="InterPro"/>
</dbReference>
<dbReference type="Pfam" id="PF00270">
    <property type="entry name" value="DEAD"/>
    <property type="match status" value="1"/>
</dbReference>
<keyword evidence="4" id="KW-0067">ATP-binding</keyword>
<keyword evidence="2" id="KW-0547">Nucleotide-binding</keyword>
<evidence type="ECO:0000256" key="3">
    <source>
        <dbReference type="ARBA" id="ARBA00022801"/>
    </source>
</evidence>
<dbReference type="SMART" id="SM00487">
    <property type="entry name" value="DEXDc"/>
    <property type="match status" value="1"/>
</dbReference>
<dbReference type="SMART" id="SM00491">
    <property type="entry name" value="HELICc2"/>
    <property type="match status" value="1"/>
</dbReference>
<evidence type="ECO:0000256" key="2">
    <source>
        <dbReference type="ARBA" id="ARBA00022741"/>
    </source>
</evidence>
<dbReference type="PANTHER" id="PTHR11472:SF34">
    <property type="entry name" value="REGULATOR OF TELOMERE ELONGATION HELICASE 1"/>
    <property type="match status" value="1"/>
</dbReference>
<reference evidence="9 10" key="1">
    <citation type="submission" date="2019-04" db="EMBL/GenBank/DDBJ databases">
        <authorList>
            <person name="Hwang J.C."/>
        </authorList>
    </citation>
    <scope>NUCLEOTIDE SEQUENCE [LARGE SCALE GENOMIC DNA]</scope>
    <source>
        <strain evidence="9 10">IMCC35001</strain>
    </source>
</reference>
<dbReference type="Gene3D" id="3.40.50.300">
    <property type="entry name" value="P-loop containing nucleotide triphosphate hydrolases"/>
    <property type="match status" value="2"/>
</dbReference>
<dbReference type="PROSITE" id="PS51193">
    <property type="entry name" value="HELICASE_ATP_BIND_2"/>
    <property type="match status" value="1"/>
</dbReference>
<name>A0A4V5NY19_9GAMM</name>
<dbReference type="GO" id="GO:0043139">
    <property type="term" value="F:5'-3' DNA helicase activity"/>
    <property type="evidence" value="ECO:0007669"/>
    <property type="project" value="UniProtKB-EC"/>
</dbReference>
<dbReference type="GO" id="GO:0006281">
    <property type="term" value="P:DNA repair"/>
    <property type="evidence" value="ECO:0007669"/>
    <property type="project" value="TreeGrafter"/>
</dbReference>
<dbReference type="InterPro" id="IPR011545">
    <property type="entry name" value="DEAD/DEAH_box_helicase_dom"/>
</dbReference>
<dbReference type="EMBL" id="SWCI01000007">
    <property type="protein sequence ID" value="TKB48503.1"/>
    <property type="molecule type" value="Genomic_DNA"/>
</dbReference>
<dbReference type="Pfam" id="PF13307">
    <property type="entry name" value="Helicase_C_2"/>
    <property type="match status" value="1"/>
</dbReference>
<dbReference type="SUPFAM" id="SSF52540">
    <property type="entry name" value="P-loop containing nucleoside triphosphate hydrolases"/>
    <property type="match status" value="1"/>
</dbReference>
<dbReference type="InterPro" id="IPR014001">
    <property type="entry name" value="Helicase_ATP-bd"/>
</dbReference>
<dbReference type="GO" id="GO:0016818">
    <property type="term" value="F:hydrolase activity, acting on acid anhydrides, in phosphorus-containing anhydrides"/>
    <property type="evidence" value="ECO:0007669"/>
    <property type="project" value="InterPro"/>
</dbReference>
<evidence type="ECO:0000256" key="4">
    <source>
        <dbReference type="ARBA" id="ARBA00022840"/>
    </source>
</evidence>
<dbReference type="InterPro" id="IPR006555">
    <property type="entry name" value="ATP-dep_Helicase_C"/>
</dbReference>
<sequence>MAAPYKLVCRSMSRFSSKIKKAFAADGLLAETLEEFRHRPQQQQLAHALAEHSTPGKVLVAEAGTGIGKTFAYLLPALLSGKKVAISTGTKNLQDQLFFKDLPRLLPLIDSGVKVALLKGRGNYLCLYHLTQQLADPEAQTPVEMDQLIRIRSWANGTGSGDMAEMDSLAEDAPILRKVTSTQDNCLGKACPDFDRCFLKKARAKAMGADLVVINHHLFFADSALREGGFGELLPELNWIIFDEAHQLPDIALTRYGERLSASSFHYLGRDVRRVYKTLKDCKSLETRADELSQWADELTEAIQANGEPAWQAQLGFEAVASAWQGLTRSLGMLKTELGYHLGRDELGDQCFERSARLMGLLDHFGNPDAKRIYRLERRERGFGLVSSPMSVRDELKALYNSYHCAWAFTSATLQVGGDFGYFSRQMALEKADSLILDSPFDYASQALICVPRHLPQPHEANVAEHLAEIASRLIEAADGRTFLLFTSYQMMYRVGELLSHRQSRPLLVQGMDSKRQLLSRYHAYGNAVLLGTAAFWEGVDVRGRALCCVMIDKLPFVSPDDPLTQARLTACERSGQDPFAMVQLPQAILALKQGVGRLIRSEQDQGVLVICDPRLVQRPYGEQFIRSLPPMTRTRGLDKALARLREV</sequence>
<dbReference type="Proteomes" id="UP000305674">
    <property type="component" value="Unassembled WGS sequence"/>
</dbReference>
<dbReference type="OrthoDB" id="9805194at2"/>
<dbReference type="InterPro" id="IPR045028">
    <property type="entry name" value="DinG/Rad3-like"/>
</dbReference>
<feature type="domain" description="Helicase ATP-binding" evidence="8">
    <location>
        <begin position="28"/>
        <end position="291"/>
    </location>
</feature>
<gene>
    <name evidence="9" type="ORF">FCL40_12395</name>
</gene>
<comment type="cofactor">
    <cofactor evidence="1">
        <name>[4Fe-4S] cluster</name>
        <dbReference type="ChEBI" id="CHEBI:49883"/>
    </cofactor>
</comment>
<evidence type="ECO:0000256" key="5">
    <source>
        <dbReference type="ARBA" id="ARBA00038058"/>
    </source>
</evidence>
<proteinExistence type="inferred from homology"/>
<evidence type="ECO:0000256" key="1">
    <source>
        <dbReference type="ARBA" id="ARBA00001966"/>
    </source>
</evidence>
<dbReference type="AlphaFoldDB" id="A0A4V5NY19"/>
<comment type="catalytic activity">
    <reaction evidence="7">
        <text>ATP + H2O = ADP + phosphate + H(+)</text>
        <dbReference type="Rhea" id="RHEA:13065"/>
        <dbReference type="ChEBI" id="CHEBI:15377"/>
        <dbReference type="ChEBI" id="CHEBI:15378"/>
        <dbReference type="ChEBI" id="CHEBI:30616"/>
        <dbReference type="ChEBI" id="CHEBI:43474"/>
        <dbReference type="ChEBI" id="CHEBI:456216"/>
        <dbReference type="EC" id="5.6.2.3"/>
    </reaction>
</comment>